<name>A0A1H8MG56_9MICO</name>
<dbReference type="Pfam" id="PF02899">
    <property type="entry name" value="Phage_int_SAM_1"/>
    <property type="match status" value="1"/>
</dbReference>
<dbReference type="InterPro" id="IPR050090">
    <property type="entry name" value="Tyrosine_recombinase_XerCD"/>
</dbReference>
<gene>
    <name evidence="5" type="ORF">E3O10_14310</name>
</gene>
<evidence type="ECO:0000313" key="6">
    <source>
        <dbReference type="Proteomes" id="UP000297654"/>
    </source>
</evidence>
<organism evidence="5 6">
    <name type="scientific">Cryobacterium luteum</name>
    <dbReference type="NCBI Taxonomy" id="1424661"/>
    <lineage>
        <taxon>Bacteria</taxon>
        <taxon>Bacillati</taxon>
        <taxon>Actinomycetota</taxon>
        <taxon>Actinomycetes</taxon>
        <taxon>Micrococcales</taxon>
        <taxon>Microbacteriaceae</taxon>
        <taxon>Cryobacterium</taxon>
    </lineage>
</organism>
<evidence type="ECO:0000256" key="2">
    <source>
        <dbReference type="ARBA" id="ARBA00022908"/>
    </source>
</evidence>
<dbReference type="PANTHER" id="PTHR30349:SF41">
    <property type="entry name" value="INTEGRASE_RECOMBINASE PROTEIN MJ0367-RELATED"/>
    <property type="match status" value="1"/>
</dbReference>
<dbReference type="InterPro" id="IPR011010">
    <property type="entry name" value="DNA_brk_join_enz"/>
</dbReference>
<dbReference type="RefSeq" id="WP_092113048.1">
    <property type="nucleotide sequence ID" value="NZ_FOCN01000046.1"/>
</dbReference>
<dbReference type="Gene3D" id="1.10.150.130">
    <property type="match status" value="1"/>
</dbReference>
<protein>
    <submittedName>
        <fullName evidence="5">Integrase</fullName>
    </submittedName>
</protein>
<comment type="caution">
    <text evidence="5">The sequence shown here is derived from an EMBL/GenBank/DDBJ whole genome shotgun (WGS) entry which is preliminary data.</text>
</comment>
<dbReference type="AlphaFoldDB" id="A0A1H8MG56"/>
<dbReference type="GO" id="GO:0006310">
    <property type="term" value="P:DNA recombination"/>
    <property type="evidence" value="ECO:0007669"/>
    <property type="project" value="UniProtKB-KW"/>
</dbReference>
<accession>A0A1H8MG56</accession>
<dbReference type="STRING" id="1424661.SAMN05216281_1465"/>
<evidence type="ECO:0000256" key="1">
    <source>
        <dbReference type="ARBA" id="ARBA00008857"/>
    </source>
</evidence>
<dbReference type="OrthoDB" id="9801717at2"/>
<dbReference type="InterPro" id="IPR013762">
    <property type="entry name" value="Integrase-like_cat_sf"/>
</dbReference>
<dbReference type="InterPro" id="IPR010998">
    <property type="entry name" value="Integrase_recombinase_N"/>
</dbReference>
<dbReference type="InterPro" id="IPR044068">
    <property type="entry name" value="CB"/>
</dbReference>
<proteinExistence type="inferred from homology"/>
<keyword evidence="2" id="KW-0229">DNA integration</keyword>
<dbReference type="PROSITE" id="PS51898">
    <property type="entry name" value="TYR_RECOMBINASE"/>
    <property type="match status" value="1"/>
</dbReference>
<evidence type="ECO:0000256" key="4">
    <source>
        <dbReference type="ARBA" id="ARBA00023172"/>
    </source>
</evidence>
<dbReference type="EMBL" id="SOFF01000034">
    <property type="protein sequence ID" value="TFB86360.1"/>
    <property type="molecule type" value="Genomic_DNA"/>
</dbReference>
<dbReference type="Pfam" id="PF00589">
    <property type="entry name" value="Phage_integrase"/>
    <property type="match status" value="1"/>
</dbReference>
<sequence>MREFPSLLQSFLIDYLPKRRGFSAHTIASYRDAFVLLLKWMDSGEGVPPDKVTMANLDPDHIGRFSDWLREERHCAASTSNARIAAIRSFAKFVQAEAPEHIEICRRILQIPSVKTPTTEEVEFLSVRAVQLVVGAASDDLRDVTIVSLLYDSGARVSEVCGMAVGDLTLSRPHTAKVLGKGRKARVIPLSSQVGEMLSRYITSVRPHAAPTDPLFVNRSGNPLGRAGVAYVLQKSVTVAHSANPEDVPSKAHPHIMRHSKAMHLLEAGVNLIYIRDFLGHESVTTTEIYARASTEAKRRAIESAEQNIVPHSPYGKEQRADLIAWLRDLL</sequence>
<dbReference type="InterPro" id="IPR002104">
    <property type="entry name" value="Integrase_catalytic"/>
</dbReference>
<keyword evidence="6" id="KW-1185">Reference proteome</keyword>
<dbReference type="Gene3D" id="1.10.443.10">
    <property type="entry name" value="Intergrase catalytic core"/>
    <property type="match status" value="1"/>
</dbReference>
<reference evidence="5 6" key="1">
    <citation type="submission" date="2019-03" db="EMBL/GenBank/DDBJ databases">
        <title>Genomics of glacier-inhabiting Cryobacterium strains.</title>
        <authorList>
            <person name="Liu Q."/>
            <person name="Xin Y.-H."/>
        </authorList>
    </citation>
    <scope>NUCLEOTIDE SEQUENCE [LARGE SCALE GENOMIC DNA]</scope>
    <source>
        <strain evidence="5 6">Hh15</strain>
    </source>
</reference>
<keyword evidence="4" id="KW-0233">DNA recombination</keyword>
<dbReference type="InterPro" id="IPR004107">
    <property type="entry name" value="Integrase_SAM-like_N"/>
</dbReference>
<dbReference type="GO" id="GO:0015074">
    <property type="term" value="P:DNA integration"/>
    <property type="evidence" value="ECO:0007669"/>
    <property type="project" value="UniProtKB-KW"/>
</dbReference>
<dbReference type="GO" id="GO:0003677">
    <property type="term" value="F:DNA binding"/>
    <property type="evidence" value="ECO:0007669"/>
    <property type="project" value="UniProtKB-UniRule"/>
</dbReference>
<dbReference type="SUPFAM" id="SSF56349">
    <property type="entry name" value="DNA breaking-rejoining enzymes"/>
    <property type="match status" value="1"/>
</dbReference>
<evidence type="ECO:0000313" key="5">
    <source>
        <dbReference type="EMBL" id="TFB86360.1"/>
    </source>
</evidence>
<dbReference type="PANTHER" id="PTHR30349">
    <property type="entry name" value="PHAGE INTEGRASE-RELATED"/>
    <property type="match status" value="1"/>
</dbReference>
<comment type="similarity">
    <text evidence="1">Belongs to the 'phage' integrase family.</text>
</comment>
<keyword evidence="3" id="KW-0238">DNA-binding</keyword>
<dbReference type="Proteomes" id="UP000297654">
    <property type="component" value="Unassembled WGS sequence"/>
</dbReference>
<dbReference type="PROSITE" id="PS51900">
    <property type="entry name" value="CB"/>
    <property type="match status" value="1"/>
</dbReference>
<evidence type="ECO:0000256" key="3">
    <source>
        <dbReference type="ARBA" id="ARBA00023125"/>
    </source>
</evidence>